<comment type="caution">
    <text evidence="1">The sequence shown here is derived from an EMBL/GenBank/DDBJ whole genome shotgun (WGS) entry which is preliminary data.</text>
</comment>
<dbReference type="AlphaFoldDB" id="A0A3L6DJ83"/>
<protein>
    <submittedName>
        <fullName evidence="1">Uncharacterized protein</fullName>
    </submittedName>
</protein>
<dbReference type="EMBL" id="NCVQ01000009">
    <property type="protein sequence ID" value="PWZ08686.1"/>
    <property type="molecule type" value="Genomic_DNA"/>
</dbReference>
<accession>A0A3L6DJ83</accession>
<organism evidence="1">
    <name type="scientific">Zea mays</name>
    <name type="common">Maize</name>
    <dbReference type="NCBI Taxonomy" id="4577"/>
    <lineage>
        <taxon>Eukaryota</taxon>
        <taxon>Viridiplantae</taxon>
        <taxon>Streptophyta</taxon>
        <taxon>Embryophyta</taxon>
        <taxon>Tracheophyta</taxon>
        <taxon>Spermatophyta</taxon>
        <taxon>Magnoliopsida</taxon>
        <taxon>Liliopsida</taxon>
        <taxon>Poales</taxon>
        <taxon>Poaceae</taxon>
        <taxon>PACMAD clade</taxon>
        <taxon>Panicoideae</taxon>
        <taxon>Andropogonodae</taxon>
        <taxon>Andropogoneae</taxon>
        <taxon>Tripsacinae</taxon>
        <taxon>Zea</taxon>
    </lineage>
</organism>
<proteinExistence type="predicted"/>
<evidence type="ECO:0000313" key="1">
    <source>
        <dbReference type="EMBL" id="PWZ08686.1"/>
    </source>
</evidence>
<sequence>MPKSEILGVISLSRRTLAAFRSLWMILYLESWWR</sequence>
<reference evidence="1" key="1">
    <citation type="journal article" date="2018" name="Nat. Genet.">
        <title>Extensive intraspecific gene order and gene structural variations between Mo17 and other maize genomes.</title>
        <authorList>
            <person name="Sun S."/>
            <person name="Zhou Y."/>
            <person name="Chen J."/>
            <person name="Shi J."/>
            <person name="Zhao H."/>
            <person name="Zhao H."/>
            <person name="Song W."/>
            <person name="Zhang M."/>
            <person name="Cui Y."/>
            <person name="Dong X."/>
            <person name="Liu H."/>
            <person name="Ma X."/>
            <person name="Jiao Y."/>
            <person name="Wang B."/>
            <person name="Wei X."/>
            <person name="Stein J.C."/>
            <person name="Glaubitz J.C."/>
            <person name="Lu F."/>
            <person name="Yu G."/>
            <person name="Liang C."/>
            <person name="Fengler K."/>
            <person name="Li B."/>
            <person name="Rafalski A."/>
            <person name="Schnable P.S."/>
            <person name="Ware D.H."/>
            <person name="Buckler E.S."/>
            <person name="Lai J."/>
        </authorList>
    </citation>
    <scope>NUCLEOTIDE SEQUENCE [LARGE SCALE GENOMIC DNA]</scope>
    <source>
        <tissue evidence="1">Seedling</tissue>
    </source>
</reference>
<dbReference type="Proteomes" id="UP000251960">
    <property type="component" value="Chromosome 8"/>
</dbReference>
<name>A0A3L6DJ83_MAIZE</name>
<gene>
    <name evidence="1" type="ORF">Zm00014a_024218</name>
</gene>